<dbReference type="EMBL" id="CAIJEO010000006">
    <property type="protein sequence ID" value="CAD0095333.1"/>
    <property type="molecule type" value="Genomic_DNA"/>
</dbReference>
<gene>
    <name evidence="2" type="ORF">AWRI4233_LOCUS5146</name>
</gene>
<evidence type="ECO:0000313" key="3">
    <source>
        <dbReference type="Proteomes" id="UP000714618"/>
    </source>
</evidence>
<evidence type="ECO:0000259" key="1">
    <source>
        <dbReference type="PROSITE" id="PS50097"/>
    </source>
</evidence>
<dbReference type="AlphaFoldDB" id="A0A9N8JYH3"/>
<proteinExistence type="predicted"/>
<dbReference type="InterPro" id="IPR000210">
    <property type="entry name" value="BTB/POZ_dom"/>
</dbReference>
<dbReference type="CDD" id="cd18186">
    <property type="entry name" value="BTB_POZ_ZBTB_KLHL-like"/>
    <property type="match status" value="1"/>
</dbReference>
<dbReference type="PROSITE" id="PS50097">
    <property type="entry name" value="BTB"/>
    <property type="match status" value="1"/>
</dbReference>
<protein>
    <recommendedName>
        <fullName evidence="1">BTB domain-containing protein</fullName>
    </recommendedName>
</protein>
<dbReference type="Proteomes" id="UP000714618">
    <property type="component" value="Unassembled WGS sequence"/>
</dbReference>
<dbReference type="PANTHER" id="PTHR47843:SF5">
    <property type="entry name" value="BTB_POZ DOMAIN PROTEIN"/>
    <property type="match status" value="1"/>
</dbReference>
<keyword evidence="3" id="KW-1185">Reference proteome</keyword>
<organism evidence="2 3">
    <name type="scientific">Aureobasidium mustum</name>
    <dbReference type="NCBI Taxonomy" id="2773714"/>
    <lineage>
        <taxon>Eukaryota</taxon>
        <taxon>Fungi</taxon>
        <taxon>Dikarya</taxon>
        <taxon>Ascomycota</taxon>
        <taxon>Pezizomycotina</taxon>
        <taxon>Dothideomycetes</taxon>
        <taxon>Dothideomycetidae</taxon>
        <taxon>Dothideales</taxon>
        <taxon>Saccotheciaceae</taxon>
        <taxon>Aureobasidium</taxon>
    </lineage>
</organism>
<sequence>MSSKDSKEPLLGTIASLHESGAYSDFKIVCGPETYNVHRNIVCPQSDFFRAACRPHTFREGKTGIVTIPANAGRDMGALSSPLAPEEFSWDLDVEDVKTIKAMIHYFYHHDYPSDKPTHVDHAKLTSANIAKGVLAEHAKMYAIGEKYGIAGLKGLAAKRFGEDFQNTFAGLGTAIVIAFKSTPETDQTLRKLIVDKLCSYRWVAANGVVDEAVEQIPELVHSLYRRLLGQTGTSR</sequence>
<feature type="domain" description="BTB" evidence="1">
    <location>
        <begin position="24"/>
        <end position="116"/>
    </location>
</feature>
<dbReference type="SUPFAM" id="SSF54695">
    <property type="entry name" value="POZ domain"/>
    <property type="match status" value="1"/>
</dbReference>
<evidence type="ECO:0000313" key="2">
    <source>
        <dbReference type="EMBL" id="CAD0095333.1"/>
    </source>
</evidence>
<dbReference type="InterPro" id="IPR011333">
    <property type="entry name" value="SKP1/BTB/POZ_sf"/>
</dbReference>
<dbReference type="Gene3D" id="3.30.710.10">
    <property type="entry name" value="Potassium Channel Kv1.1, Chain A"/>
    <property type="match status" value="1"/>
</dbReference>
<reference evidence="2" key="1">
    <citation type="submission" date="2020-06" db="EMBL/GenBank/DDBJ databases">
        <authorList>
            <person name="Onetto C."/>
        </authorList>
    </citation>
    <scope>NUCLEOTIDE SEQUENCE</scope>
</reference>
<name>A0A9N8JYH3_9PEZI</name>
<dbReference type="PANTHER" id="PTHR47843">
    <property type="entry name" value="BTB DOMAIN-CONTAINING PROTEIN-RELATED"/>
    <property type="match status" value="1"/>
</dbReference>
<comment type="caution">
    <text evidence="2">The sequence shown here is derived from an EMBL/GenBank/DDBJ whole genome shotgun (WGS) entry which is preliminary data.</text>
</comment>
<dbReference type="OrthoDB" id="6359816at2759"/>
<dbReference type="Pfam" id="PF00651">
    <property type="entry name" value="BTB"/>
    <property type="match status" value="1"/>
</dbReference>
<accession>A0A9N8JYH3</accession>